<evidence type="ECO:0000313" key="3">
    <source>
        <dbReference type="EMBL" id="RTQ88945.1"/>
    </source>
</evidence>
<keyword evidence="1 3" id="KW-0456">Lyase</keyword>
<proteinExistence type="predicted"/>
<dbReference type="Pfam" id="PF00206">
    <property type="entry name" value="Lyase_1"/>
    <property type="match status" value="1"/>
</dbReference>
<dbReference type="InterPro" id="IPR024083">
    <property type="entry name" value="Fumarase/histidase_N"/>
</dbReference>
<accession>A0A3S0HDI7</accession>
<keyword evidence="4" id="KW-1185">Reference proteome</keyword>
<dbReference type="EMBL" id="RXNR01000070">
    <property type="protein sequence ID" value="RTQ88945.1"/>
    <property type="molecule type" value="Genomic_DNA"/>
</dbReference>
<dbReference type="GO" id="GO:0006531">
    <property type="term" value="P:aspartate metabolic process"/>
    <property type="evidence" value="ECO:0007669"/>
    <property type="project" value="TreeGrafter"/>
</dbReference>
<dbReference type="Gene3D" id="1.10.275.10">
    <property type="entry name" value="Fumarase/aspartase (N-terminal domain)"/>
    <property type="match status" value="1"/>
</dbReference>
<dbReference type="GO" id="GO:0005829">
    <property type="term" value="C:cytosol"/>
    <property type="evidence" value="ECO:0007669"/>
    <property type="project" value="TreeGrafter"/>
</dbReference>
<dbReference type="PANTHER" id="PTHR42696">
    <property type="entry name" value="ASPARTATE AMMONIA-LYASE"/>
    <property type="match status" value="1"/>
</dbReference>
<evidence type="ECO:0000256" key="1">
    <source>
        <dbReference type="ARBA" id="ARBA00023239"/>
    </source>
</evidence>
<gene>
    <name evidence="3" type="ORF">EKG35_17190</name>
</gene>
<dbReference type="SUPFAM" id="SSF48557">
    <property type="entry name" value="L-aspartase-like"/>
    <property type="match status" value="1"/>
</dbReference>
<dbReference type="OrthoDB" id="9802809at2"/>
<evidence type="ECO:0000259" key="2">
    <source>
        <dbReference type="Pfam" id="PF00206"/>
    </source>
</evidence>
<dbReference type="Gene3D" id="1.20.200.10">
    <property type="entry name" value="Fumarase/aspartase (Central domain)"/>
    <property type="match status" value="1"/>
</dbReference>
<dbReference type="InterPro" id="IPR000362">
    <property type="entry name" value="Fumarate_lyase_fam"/>
</dbReference>
<dbReference type="InterPro" id="IPR051546">
    <property type="entry name" value="Aspartate_Ammonia-Lyase"/>
</dbReference>
<dbReference type="GO" id="GO:0008797">
    <property type="term" value="F:aspartate ammonia-lyase activity"/>
    <property type="evidence" value="ECO:0007669"/>
    <property type="project" value="TreeGrafter"/>
</dbReference>
<dbReference type="AlphaFoldDB" id="A0A3S0HDI7"/>
<dbReference type="PANTHER" id="PTHR42696:SF2">
    <property type="entry name" value="ASPARTATE AMMONIA-LYASE"/>
    <property type="match status" value="1"/>
</dbReference>
<name>A0A3S0HDI7_9BACI</name>
<dbReference type="PRINTS" id="PR00149">
    <property type="entry name" value="FUMRATELYASE"/>
</dbReference>
<evidence type="ECO:0000313" key="4">
    <source>
        <dbReference type="Proteomes" id="UP000276349"/>
    </source>
</evidence>
<sequence length="436" mass="48546">MLIRIESDSFGQIEIDEKLLYGIQTVRTLQNMSFSNKPLSNYPEYLKTIASVKLAAAKANNYEKLISDDKFNAIEYACKKIQAGDFLEHFPVDVFHGGGGIGINMNVNEVLTSLANQKLQHSTFKVHPIEDVNLSQSTADVCSTTSRITIFILAKQLISQVHLLIEAFSAKSNEYSDVETMSRTCLQDALPIRFYDFFSAYIELLKRRAVSIEASIQPLLLINLGGTVVGTGNGASDYYKKNIVGILKDEIKLPLEKNPNLIDCAQNIDLFIDVSNQLAQLSNAYLKIAKDLRILSSGPYGGFNEIKLPAVQNGSSFFPGKINPVIPETVIQCSLQVLGIHRSVCGALEHAELNLNVFESFAVFNILDQINLITNVTELFRNKCIAGIEINEQRCSELASSPIPYLSRLKQKIGYTKVNELLKKHSFEEIKLMNLI</sequence>
<reference evidence="3 4" key="1">
    <citation type="submission" date="2018-12" db="EMBL/GenBank/DDBJ databases">
        <authorList>
            <person name="Yu L."/>
        </authorList>
    </citation>
    <scope>NUCLEOTIDE SEQUENCE [LARGE SCALE GENOMIC DNA]</scope>
    <source>
        <strain evidence="3 4">S5H2222</strain>
    </source>
</reference>
<protein>
    <submittedName>
        <fullName evidence="3">Aspartate ammonia-lyase</fullName>
    </submittedName>
</protein>
<dbReference type="Proteomes" id="UP000276349">
    <property type="component" value="Unassembled WGS sequence"/>
</dbReference>
<organism evidence="3 4">
    <name type="scientific">Lysinibacillus telephonicus</name>
    <dbReference type="NCBI Taxonomy" id="1714840"/>
    <lineage>
        <taxon>Bacteria</taxon>
        <taxon>Bacillati</taxon>
        <taxon>Bacillota</taxon>
        <taxon>Bacilli</taxon>
        <taxon>Bacillales</taxon>
        <taxon>Bacillaceae</taxon>
        <taxon>Lysinibacillus</taxon>
    </lineage>
</organism>
<dbReference type="InterPro" id="IPR022761">
    <property type="entry name" value="Fumarate_lyase_N"/>
</dbReference>
<comment type="caution">
    <text evidence="3">The sequence shown here is derived from an EMBL/GenBank/DDBJ whole genome shotgun (WGS) entry which is preliminary data.</text>
</comment>
<dbReference type="InterPro" id="IPR008948">
    <property type="entry name" value="L-Aspartase-like"/>
</dbReference>
<feature type="domain" description="Fumarate lyase N-terminal" evidence="2">
    <location>
        <begin position="14"/>
        <end position="339"/>
    </location>
</feature>